<evidence type="ECO:0000313" key="3">
    <source>
        <dbReference type="EMBL" id="MFD1532837.1"/>
    </source>
</evidence>
<dbReference type="InterPro" id="IPR036812">
    <property type="entry name" value="NAD(P)_OxRdtase_dom_sf"/>
</dbReference>
<dbReference type="Proteomes" id="UP001597145">
    <property type="component" value="Unassembled WGS sequence"/>
</dbReference>
<dbReference type="Gene3D" id="3.20.20.100">
    <property type="entry name" value="NADP-dependent oxidoreductase domain"/>
    <property type="match status" value="1"/>
</dbReference>
<evidence type="ECO:0000259" key="2">
    <source>
        <dbReference type="Pfam" id="PF00248"/>
    </source>
</evidence>
<dbReference type="CDD" id="cd19084">
    <property type="entry name" value="AKR_AKR11B1-like"/>
    <property type="match status" value="1"/>
</dbReference>
<dbReference type="InterPro" id="IPR020471">
    <property type="entry name" value="AKR"/>
</dbReference>
<protein>
    <submittedName>
        <fullName evidence="3">Aldo/keto reductase</fullName>
    </submittedName>
</protein>
<organism evidence="3 4">
    <name type="scientific">Pseudonocardia aurantiaca</name>
    <dbReference type="NCBI Taxonomy" id="75290"/>
    <lineage>
        <taxon>Bacteria</taxon>
        <taxon>Bacillati</taxon>
        <taxon>Actinomycetota</taxon>
        <taxon>Actinomycetes</taxon>
        <taxon>Pseudonocardiales</taxon>
        <taxon>Pseudonocardiaceae</taxon>
        <taxon>Pseudonocardia</taxon>
    </lineage>
</organism>
<dbReference type="InterPro" id="IPR018170">
    <property type="entry name" value="Aldo/ket_reductase_CS"/>
</dbReference>
<gene>
    <name evidence="3" type="ORF">ACFSCY_25775</name>
</gene>
<dbReference type="Pfam" id="PF00248">
    <property type="entry name" value="Aldo_ket_red"/>
    <property type="match status" value="1"/>
</dbReference>
<proteinExistence type="predicted"/>
<dbReference type="InterPro" id="IPR050523">
    <property type="entry name" value="AKR_Detox_Biosynth"/>
</dbReference>
<keyword evidence="4" id="KW-1185">Reference proteome</keyword>
<dbReference type="PRINTS" id="PR00069">
    <property type="entry name" value="ALDKETRDTASE"/>
</dbReference>
<dbReference type="PANTHER" id="PTHR43364:SF4">
    <property type="entry name" value="NAD(P)-LINKED OXIDOREDUCTASE SUPERFAMILY PROTEIN"/>
    <property type="match status" value="1"/>
</dbReference>
<sequence length="322" mass="35497">MRQVRLGQTDLDVSAVAFGTWAFGGDWGASDLEESRTSIHRALELGINFFDTAQGYGFGAAERLLGETLRERAQREDVVIATKGGLRMEGDNVVRDASADWLRKGAEASLVHLGTDYIDLYQVHWPDLNTPAEETAEVLGELVREGKVRHVGVSNYDVGEMEDLRRFGRLETLQPPYHMFRRDIEDEILPYAAAHDIGVLVYGPLAHGLLGGRMTTDTTFGPDDWRAKSPDFTGETLRRNLQVVERLREFARERAVTLPELAVAWTLADPAVAVSIVGARRPSQLEGTAGGADLHLSEEDLDKIDAILVDAAPVWGPHPEGM</sequence>
<dbReference type="PANTHER" id="PTHR43364">
    <property type="entry name" value="NADH-SPECIFIC METHYLGLYOXAL REDUCTASE-RELATED"/>
    <property type="match status" value="1"/>
</dbReference>
<feature type="domain" description="NADP-dependent oxidoreductase" evidence="2">
    <location>
        <begin position="16"/>
        <end position="307"/>
    </location>
</feature>
<evidence type="ECO:0000313" key="4">
    <source>
        <dbReference type="Proteomes" id="UP001597145"/>
    </source>
</evidence>
<dbReference type="InterPro" id="IPR023210">
    <property type="entry name" value="NADP_OxRdtase_dom"/>
</dbReference>
<name>A0ABW4FUV6_9PSEU</name>
<comment type="caution">
    <text evidence="3">The sequence shown here is derived from an EMBL/GenBank/DDBJ whole genome shotgun (WGS) entry which is preliminary data.</text>
</comment>
<dbReference type="RefSeq" id="WP_343985967.1">
    <property type="nucleotide sequence ID" value="NZ_BAAAJG010000027.1"/>
</dbReference>
<dbReference type="SUPFAM" id="SSF51430">
    <property type="entry name" value="NAD(P)-linked oxidoreductase"/>
    <property type="match status" value="1"/>
</dbReference>
<evidence type="ECO:0000256" key="1">
    <source>
        <dbReference type="ARBA" id="ARBA00023002"/>
    </source>
</evidence>
<accession>A0ABW4FUV6</accession>
<dbReference type="EMBL" id="JBHUCP010000020">
    <property type="protein sequence ID" value="MFD1532837.1"/>
    <property type="molecule type" value="Genomic_DNA"/>
</dbReference>
<reference evidence="4" key="1">
    <citation type="journal article" date="2019" name="Int. J. Syst. Evol. Microbiol.">
        <title>The Global Catalogue of Microorganisms (GCM) 10K type strain sequencing project: providing services to taxonomists for standard genome sequencing and annotation.</title>
        <authorList>
            <consortium name="The Broad Institute Genomics Platform"/>
            <consortium name="The Broad Institute Genome Sequencing Center for Infectious Disease"/>
            <person name="Wu L."/>
            <person name="Ma J."/>
        </authorList>
    </citation>
    <scope>NUCLEOTIDE SEQUENCE [LARGE SCALE GENOMIC DNA]</scope>
    <source>
        <strain evidence="4">JCM 12165</strain>
    </source>
</reference>
<keyword evidence="1" id="KW-0560">Oxidoreductase</keyword>
<dbReference type="PROSITE" id="PS00062">
    <property type="entry name" value="ALDOKETO_REDUCTASE_2"/>
    <property type="match status" value="1"/>
</dbReference>